<sequence>KVNWGGKNELLRHVREFKPSRDEVQNVRVLLYGPVGAGKSSFVNAVSSAVQGRPSIIAAPNASTDGTKSFTVEYKTHKIRKGNGAHYPFVFTDVMGLESGESVGVRAEDLKLAMMGHVKEGYMFNPVSTLSQTNTQHYNPSPTANDKVHILVCVLNANSPDIKPSVLQKMREIREAARDLGIPQVAVATHIDLTCEEVQRNLKNVYRSKYLKQKFSATIGIPVNCIFPVKNYGQLLENEDNMDTLILSILKNMLYFETNN</sequence>
<dbReference type="SUPFAM" id="SSF52540">
    <property type="entry name" value="P-loop containing nucleoside triphosphate hydrolases"/>
    <property type="match status" value="1"/>
</dbReference>
<keyword evidence="2" id="KW-1185">Reference proteome</keyword>
<name>A0A3B3ZEX4_9GOBI</name>
<dbReference type="AlphaFoldDB" id="A0A3B3ZEX4"/>
<dbReference type="Proteomes" id="UP000261520">
    <property type="component" value="Unplaced"/>
</dbReference>
<protein>
    <submittedName>
        <fullName evidence="1">Uncharacterized protein</fullName>
    </submittedName>
</protein>
<organism evidence="1 2">
    <name type="scientific">Periophthalmus magnuspinnatus</name>
    <dbReference type="NCBI Taxonomy" id="409849"/>
    <lineage>
        <taxon>Eukaryota</taxon>
        <taxon>Metazoa</taxon>
        <taxon>Chordata</taxon>
        <taxon>Craniata</taxon>
        <taxon>Vertebrata</taxon>
        <taxon>Euteleostomi</taxon>
        <taxon>Actinopterygii</taxon>
        <taxon>Neopterygii</taxon>
        <taxon>Teleostei</taxon>
        <taxon>Neoteleostei</taxon>
        <taxon>Acanthomorphata</taxon>
        <taxon>Gobiaria</taxon>
        <taxon>Gobiiformes</taxon>
        <taxon>Gobioidei</taxon>
        <taxon>Gobiidae</taxon>
        <taxon>Oxudercinae</taxon>
        <taxon>Periophthalmus</taxon>
    </lineage>
</organism>
<dbReference type="PANTHER" id="PTHR14241">
    <property type="entry name" value="INTERFERON-INDUCED PROTEIN 44"/>
    <property type="match status" value="1"/>
</dbReference>
<evidence type="ECO:0000313" key="2">
    <source>
        <dbReference type="Proteomes" id="UP000261520"/>
    </source>
</evidence>
<dbReference type="InterPro" id="IPR027417">
    <property type="entry name" value="P-loop_NTPase"/>
</dbReference>
<dbReference type="Gene3D" id="3.40.50.300">
    <property type="entry name" value="P-loop containing nucleotide triphosphate hydrolases"/>
    <property type="match status" value="1"/>
</dbReference>
<dbReference type="STRING" id="409849.ENSPMGP00000003104"/>
<evidence type="ECO:0000313" key="1">
    <source>
        <dbReference type="Ensembl" id="ENSPMGP00000003104.1"/>
    </source>
</evidence>
<dbReference type="GO" id="GO:0006955">
    <property type="term" value="P:immune response"/>
    <property type="evidence" value="ECO:0007669"/>
    <property type="project" value="TreeGrafter"/>
</dbReference>
<accession>A0A3B3ZEX4</accession>
<dbReference type="Ensembl" id="ENSPMGT00000003292.1">
    <property type="protein sequence ID" value="ENSPMGP00000003104.1"/>
    <property type="gene ID" value="ENSPMGG00000002695.1"/>
</dbReference>
<dbReference type="PANTHER" id="PTHR14241:SF1">
    <property type="entry name" value="INTERFERON-INDUCED PROTEIN 44-RELATED"/>
    <property type="match status" value="1"/>
</dbReference>
<dbReference type="CDD" id="cd00882">
    <property type="entry name" value="Ras_like_GTPase"/>
    <property type="match status" value="1"/>
</dbReference>
<reference evidence="1" key="2">
    <citation type="submission" date="2025-09" db="UniProtKB">
        <authorList>
            <consortium name="Ensembl"/>
        </authorList>
    </citation>
    <scope>IDENTIFICATION</scope>
</reference>
<proteinExistence type="predicted"/>
<reference evidence="1" key="1">
    <citation type="submission" date="2025-08" db="UniProtKB">
        <authorList>
            <consortium name="Ensembl"/>
        </authorList>
    </citation>
    <scope>IDENTIFICATION</scope>
</reference>